<sequence length="365" mass="40178">MRNHENATDPGPEAARDSLAGRLGHLTPSQEAAFTILKQRVIEENVLVPGPLAHQIEYDDSTVIRYLRARRWNVDGALKQLKATADWMTTENIDTTYDEIEVEEFRAAHRLGPRYTGARDRAGNPITVFRMDSLSDEDIKGFNKDHGRSDLCTSIMTRAGTCFYLPLLNELPRANPGVPIDSFTNIIDLSNMSLTKFWALRGYLQRSSTLATAHLPETLGLLYIIGAPSMWSVVYGVAKKWFDEGTTSKFRVLSASEVFTGLSETIDPKSIPEAYGGELKWRWDLNHGAPVLDQDVRELLGLGPDEVPPSGPLRYSASTGLQVVGRGRTEAELAYNGRGRRPAKERTAAPESNGASGDTSTNGAT</sequence>
<proteinExistence type="predicted"/>
<organism evidence="3 4">
    <name type="scientific">Microbotryum silenes-dioicae</name>
    <dbReference type="NCBI Taxonomy" id="796604"/>
    <lineage>
        <taxon>Eukaryota</taxon>
        <taxon>Fungi</taxon>
        <taxon>Dikarya</taxon>
        <taxon>Basidiomycota</taxon>
        <taxon>Pucciniomycotina</taxon>
        <taxon>Microbotryomycetes</taxon>
        <taxon>Microbotryales</taxon>
        <taxon>Microbotryaceae</taxon>
        <taxon>Microbotryum</taxon>
    </lineage>
</organism>
<feature type="region of interest" description="Disordered" evidence="1">
    <location>
        <begin position="327"/>
        <end position="365"/>
    </location>
</feature>
<reference evidence="3 4" key="1">
    <citation type="submission" date="2016-11" db="EMBL/GenBank/DDBJ databases">
        <authorList>
            <person name="Jaros S."/>
            <person name="Januszkiewicz K."/>
            <person name="Wedrychowicz H."/>
        </authorList>
    </citation>
    <scope>NUCLEOTIDE SEQUENCE [LARGE SCALE GENOMIC DNA]</scope>
</reference>
<dbReference type="SUPFAM" id="SSF52087">
    <property type="entry name" value="CRAL/TRIO domain"/>
    <property type="match status" value="1"/>
</dbReference>
<dbReference type="Pfam" id="PF03765">
    <property type="entry name" value="CRAL_TRIO_N"/>
    <property type="match status" value="1"/>
</dbReference>
<dbReference type="InterPro" id="IPR036865">
    <property type="entry name" value="CRAL-TRIO_dom_sf"/>
</dbReference>
<dbReference type="Gene3D" id="3.40.525.10">
    <property type="entry name" value="CRAL-TRIO lipid binding domain"/>
    <property type="match status" value="1"/>
</dbReference>
<dbReference type="EMBL" id="FQNC01000047">
    <property type="protein sequence ID" value="SGY73069.1"/>
    <property type="molecule type" value="Genomic_DNA"/>
</dbReference>
<dbReference type="PANTHER" id="PTHR45657:SF3">
    <property type="entry name" value="TRANSPORTER, PUTATIVE (AFU_ORTHOLOGUE AFUA_5G09260)-RELATED"/>
    <property type="match status" value="1"/>
</dbReference>
<dbReference type="InterPro" id="IPR036273">
    <property type="entry name" value="CRAL/TRIO_N_dom_sf"/>
</dbReference>
<dbReference type="Pfam" id="PF00650">
    <property type="entry name" value="CRAL_TRIO"/>
    <property type="match status" value="1"/>
</dbReference>
<dbReference type="PROSITE" id="PS50191">
    <property type="entry name" value="CRAL_TRIO"/>
    <property type="match status" value="1"/>
</dbReference>
<dbReference type="Gene3D" id="1.10.8.20">
    <property type="entry name" value="N-terminal domain of phosphatidylinositol transfer protein sec14p"/>
    <property type="match status" value="1"/>
</dbReference>
<feature type="domain" description="CRAL-TRIO" evidence="2">
    <location>
        <begin position="98"/>
        <end position="283"/>
    </location>
</feature>
<protein>
    <submittedName>
        <fullName evidence="3">BQ5605_C005g03258 protein</fullName>
    </submittedName>
</protein>
<evidence type="ECO:0000259" key="2">
    <source>
        <dbReference type="PROSITE" id="PS50191"/>
    </source>
</evidence>
<dbReference type="InterPro" id="IPR051026">
    <property type="entry name" value="PI/PC_transfer"/>
</dbReference>
<name>A0A2X0PC31_9BASI</name>
<dbReference type="PANTHER" id="PTHR45657">
    <property type="entry name" value="CRAL-TRIO DOMAIN-CONTAINING PROTEIN YKL091C-RELATED"/>
    <property type="match status" value="1"/>
</dbReference>
<gene>
    <name evidence="3" type="primary">BQ5605_C005g03258</name>
    <name evidence="3" type="ORF">BQ5605_C005G03258</name>
</gene>
<dbReference type="AlphaFoldDB" id="A0A2X0PC31"/>
<evidence type="ECO:0000313" key="3">
    <source>
        <dbReference type="EMBL" id="SGY73069.1"/>
    </source>
</evidence>
<feature type="compositionally biased region" description="Polar residues" evidence="1">
    <location>
        <begin position="353"/>
        <end position="365"/>
    </location>
</feature>
<dbReference type="CDD" id="cd00170">
    <property type="entry name" value="SEC14"/>
    <property type="match status" value="1"/>
</dbReference>
<keyword evidence="4" id="KW-1185">Reference proteome</keyword>
<accession>A0A2X0PC31</accession>
<dbReference type="SMART" id="SM00516">
    <property type="entry name" value="SEC14"/>
    <property type="match status" value="1"/>
</dbReference>
<dbReference type="InterPro" id="IPR001251">
    <property type="entry name" value="CRAL-TRIO_dom"/>
</dbReference>
<evidence type="ECO:0000256" key="1">
    <source>
        <dbReference type="SAM" id="MobiDB-lite"/>
    </source>
</evidence>
<dbReference type="Proteomes" id="UP000249464">
    <property type="component" value="Unassembled WGS sequence"/>
</dbReference>
<dbReference type="InterPro" id="IPR011074">
    <property type="entry name" value="CRAL/TRIO_N_dom"/>
</dbReference>
<evidence type="ECO:0000313" key="4">
    <source>
        <dbReference type="Proteomes" id="UP000249464"/>
    </source>
</evidence>
<dbReference type="STRING" id="796604.A0A2X0PC31"/>
<dbReference type="SMART" id="SM01100">
    <property type="entry name" value="CRAL_TRIO_N"/>
    <property type="match status" value="1"/>
</dbReference>
<dbReference type="SUPFAM" id="SSF46938">
    <property type="entry name" value="CRAL/TRIO N-terminal domain"/>
    <property type="match status" value="1"/>
</dbReference>